<evidence type="ECO:0000256" key="6">
    <source>
        <dbReference type="ARBA" id="ARBA00022989"/>
    </source>
</evidence>
<reference evidence="10" key="1">
    <citation type="submission" date="2017-11" db="EMBL/GenBank/DDBJ databases">
        <title>The draft genome sequence of Chromatocurvus sp. F02.</title>
        <authorList>
            <person name="Du Z.-J."/>
            <person name="Chang Y.-Q."/>
        </authorList>
    </citation>
    <scope>NUCLEOTIDE SEQUENCE [LARGE SCALE GENOMIC DNA]</scope>
    <source>
        <strain evidence="10">F02</strain>
    </source>
</reference>
<keyword evidence="3" id="KW-0813">Transport</keyword>
<feature type="transmembrane region" description="Helical" evidence="8">
    <location>
        <begin position="29"/>
        <end position="47"/>
    </location>
</feature>
<evidence type="ECO:0000256" key="8">
    <source>
        <dbReference type="SAM" id="Phobius"/>
    </source>
</evidence>
<evidence type="ECO:0000256" key="4">
    <source>
        <dbReference type="ARBA" id="ARBA00022475"/>
    </source>
</evidence>
<dbReference type="Pfam" id="PF04066">
    <property type="entry name" value="MrpF_PhaF"/>
    <property type="match status" value="1"/>
</dbReference>
<dbReference type="AlphaFoldDB" id="A0A2N5Y1K1"/>
<keyword evidence="7 8" id="KW-0472">Membrane</keyword>
<dbReference type="PANTHER" id="PTHR34702">
    <property type="entry name" value="NA(+)/H(+) ANTIPORTER SUBUNIT F1"/>
    <property type="match status" value="1"/>
</dbReference>
<keyword evidence="10" id="KW-1185">Reference proteome</keyword>
<keyword evidence="4" id="KW-1003">Cell membrane</keyword>
<comment type="similarity">
    <text evidence="2">Belongs to the CPA3 antiporters (TC 2.A.63) subunit F family.</text>
</comment>
<keyword evidence="6 8" id="KW-1133">Transmembrane helix</keyword>
<feature type="transmembrane region" description="Helical" evidence="8">
    <location>
        <begin position="54"/>
        <end position="77"/>
    </location>
</feature>
<proteinExistence type="inferred from homology"/>
<comment type="caution">
    <text evidence="9">The sequence shown here is derived from an EMBL/GenBank/DDBJ whole genome shotgun (WGS) entry which is preliminary data.</text>
</comment>
<keyword evidence="5 8" id="KW-0812">Transmembrane</keyword>
<dbReference type="Proteomes" id="UP000234845">
    <property type="component" value="Unassembled WGS sequence"/>
</dbReference>
<evidence type="ECO:0000256" key="2">
    <source>
        <dbReference type="ARBA" id="ARBA00009212"/>
    </source>
</evidence>
<dbReference type="GO" id="GO:0005886">
    <property type="term" value="C:plasma membrane"/>
    <property type="evidence" value="ECO:0007669"/>
    <property type="project" value="UniProtKB-SubCell"/>
</dbReference>
<organism evidence="9 10">
    <name type="scientific">Kineobactrum sediminis</name>
    <dbReference type="NCBI Taxonomy" id="1905677"/>
    <lineage>
        <taxon>Bacteria</taxon>
        <taxon>Pseudomonadati</taxon>
        <taxon>Pseudomonadota</taxon>
        <taxon>Gammaproteobacteria</taxon>
        <taxon>Cellvibrionales</taxon>
        <taxon>Halieaceae</taxon>
        <taxon>Kineobactrum</taxon>
    </lineage>
</organism>
<evidence type="ECO:0000313" key="9">
    <source>
        <dbReference type="EMBL" id="PLW82270.1"/>
    </source>
</evidence>
<evidence type="ECO:0000256" key="7">
    <source>
        <dbReference type="ARBA" id="ARBA00023136"/>
    </source>
</evidence>
<dbReference type="InterPro" id="IPR007208">
    <property type="entry name" value="MrpF/PhaF-like"/>
</dbReference>
<evidence type="ECO:0000256" key="1">
    <source>
        <dbReference type="ARBA" id="ARBA00004651"/>
    </source>
</evidence>
<comment type="subcellular location">
    <subcellularLocation>
        <location evidence="1">Cell membrane</location>
        <topology evidence="1">Multi-pass membrane protein</topology>
    </subcellularLocation>
</comment>
<evidence type="ECO:0000256" key="5">
    <source>
        <dbReference type="ARBA" id="ARBA00022692"/>
    </source>
</evidence>
<evidence type="ECO:0000313" key="10">
    <source>
        <dbReference type="Proteomes" id="UP000234845"/>
    </source>
</evidence>
<gene>
    <name evidence="9" type="ORF">CWI75_10870</name>
</gene>
<sequence length="83" mass="8853">MILLASLLLLSIAVGLWRVLHGPTRADRLLAVQLFSTTGTAILLLLAHGQGQPALIEAALVMALLAAVVSAGLVQLLRRREYE</sequence>
<name>A0A2N5Y1K1_9GAMM</name>
<protein>
    <submittedName>
        <fullName evidence="9">Portal protein</fullName>
    </submittedName>
</protein>
<accession>A0A2N5Y1K1</accession>
<dbReference type="EMBL" id="PKLZ01000008">
    <property type="protein sequence ID" value="PLW82270.1"/>
    <property type="molecule type" value="Genomic_DNA"/>
</dbReference>
<dbReference type="OrthoDB" id="6170784at2"/>
<evidence type="ECO:0000256" key="3">
    <source>
        <dbReference type="ARBA" id="ARBA00022448"/>
    </source>
</evidence>
<dbReference type="RefSeq" id="WP_101521522.1">
    <property type="nucleotide sequence ID" value="NZ_PKLZ01000008.1"/>
</dbReference>
<dbReference type="GO" id="GO:0015385">
    <property type="term" value="F:sodium:proton antiporter activity"/>
    <property type="evidence" value="ECO:0007669"/>
    <property type="project" value="TreeGrafter"/>
</dbReference>
<dbReference type="PANTHER" id="PTHR34702:SF1">
    <property type="entry name" value="NA(+)_H(+) ANTIPORTER SUBUNIT F"/>
    <property type="match status" value="1"/>
</dbReference>